<comment type="caution">
    <text evidence="1">The sequence shown here is derived from an EMBL/GenBank/DDBJ whole genome shotgun (WGS) entry which is preliminary data.</text>
</comment>
<dbReference type="EMBL" id="MFKH01000010">
    <property type="protein sequence ID" value="OGG37498.1"/>
    <property type="molecule type" value="Genomic_DNA"/>
</dbReference>
<name>A0A1F6BKU9_9BACT</name>
<evidence type="ECO:0000313" key="2">
    <source>
        <dbReference type="Proteomes" id="UP000176273"/>
    </source>
</evidence>
<protein>
    <recommendedName>
        <fullName evidence="3">HNH domain-containing protein</fullName>
    </recommendedName>
</protein>
<sequence>MPICKLCKRQYRDYQNKMRTRCGSCNTKIRRYRTKATAIKLLGGKCMDCGWRGNQAALQFHHLAARHKDFTFGNVANKSWDSIKSELKKCILLCANCHAIRHSSKEDVEFLLEAAKYKGRKLLF</sequence>
<dbReference type="AlphaFoldDB" id="A0A1F6BKU9"/>
<gene>
    <name evidence="1" type="ORF">A2110_02845</name>
</gene>
<dbReference type="Proteomes" id="UP000176273">
    <property type="component" value="Unassembled WGS sequence"/>
</dbReference>
<organism evidence="1 2">
    <name type="scientific">Candidatus Jorgensenbacteria bacterium GWA1_54_12</name>
    <dbReference type="NCBI Taxonomy" id="1798468"/>
    <lineage>
        <taxon>Bacteria</taxon>
        <taxon>Candidatus Joergenseniibacteriota</taxon>
    </lineage>
</organism>
<accession>A0A1F6BKU9</accession>
<proteinExistence type="predicted"/>
<evidence type="ECO:0008006" key="3">
    <source>
        <dbReference type="Google" id="ProtNLM"/>
    </source>
</evidence>
<evidence type="ECO:0000313" key="1">
    <source>
        <dbReference type="EMBL" id="OGG37498.1"/>
    </source>
</evidence>
<reference evidence="1 2" key="1">
    <citation type="journal article" date="2016" name="Nat. Commun.">
        <title>Thousands of microbial genomes shed light on interconnected biogeochemical processes in an aquifer system.</title>
        <authorList>
            <person name="Anantharaman K."/>
            <person name="Brown C.T."/>
            <person name="Hug L.A."/>
            <person name="Sharon I."/>
            <person name="Castelle C.J."/>
            <person name="Probst A.J."/>
            <person name="Thomas B.C."/>
            <person name="Singh A."/>
            <person name="Wilkins M.J."/>
            <person name="Karaoz U."/>
            <person name="Brodie E.L."/>
            <person name="Williams K.H."/>
            <person name="Hubbard S.S."/>
            <person name="Banfield J.F."/>
        </authorList>
    </citation>
    <scope>NUCLEOTIDE SEQUENCE [LARGE SCALE GENOMIC DNA]</scope>
</reference>